<reference evidence="1 2" key="1">
    <citation type="submission" date="2016-09" db="EMBL/GenBank/DDBJ databases">
        <title>Complete genome sequence of microbes from the polar regions.</title>
        <authorList>
            <person name="Liao L."/>
            <person name="Chen B."/>
        </authorList>
    </citation>
    <scope>NUCLEOTIDE SEQUENCE [LARGE SCALE GENOMIC DNA]</scope>
    <source>
        <strain evidence="1 2">ZS314</strain>
    </source>
</reference>
<dbReference type="EMBL" id="CP017146">
    <property type="protein sequence ID" value="QHO70320.1"/>
    <property type="molecule type" value="Genomic_DNA"/>
</dbReference>
<sequence length="99" mass="10984">MVDPLQAEKGANAIVADVDSSRLIGTWSGVDVYLMKASTKDHYCALAYEDDDSWGQTCSRPPFTVGLSDIAEVRVDIPETLLDDKWVRLDENVAIRKPE</sequence>
<evidence type="ECO:0000313" key="2">
    <source>
        <dbReference type="Proteomes" id="UP000464507"/>
    </source>
</evidence>
<protein>
    <submittedName>
        <fullName evidence="1">Uncharacterized protein</fullName>
    </submittedName>
</protein>
<dbReference type="KEGG" id="mant:BHD05_12340"/>
<name>A0A7L5AIC6_9MICO</name>
<dbReference type="Proteomes" id="UP000464507">
    <property type="component" value="Chromosome"/>
</dbReference>
<accession>A0A7L5AIC6</accession>
<proteinExistence type="predicted"/>
<evidence type="ECO:0000313" key="1">
    <source>
        <dbReference type="EMBL" id="QHO70320.1"/>
    </source>
</evidence>
<gene>
    <name evidence="1" type="ORF">BHD05_12340</name>
</gene>
<dbReference type="AlphaFoldDB" id="A0A7L5AIC6"/>
<organism evidence="1 2">
    <name type="scientific">Marisediminicola antarctica</name>
    <dbReference type="NCBI Taxonomy" id="674079"/>
    <lineage>
        <taxon>Bacteria</taxon>
        <taxon>Bacillati</taxon>
        <taxon>Actinomycetota</taxon>
        <taxon>Actinomycetes</taxon>
        <taxon>Micrococcales</taxon>
        <taxon>Microbacteriaceae</taxon>
        <taxon>Marisediminicola</taxon>
    </lineage>
</organism>
<keyword evidence="2" id="KW-1185">Reference proteome</keyword>